<dbReference type="Proteomes" id="UP000032679">
    <property type="component" value="Unassembled WGS sequence"/>
</dbReference>
<sequence>MPGHIAIIGAGIVGITTAIELRARGHDVTVIGRDAPGSRRDASFGNAGWLSPGSVVPMSTPGMWRKVPQYLLDPRGPLTIRPSVLPAIAPWLLRFTFAGATERRARRIAAALSPFLRDAAARHATLAARIGAPELIVQDGLLIPYRDRAAYEADAFAWSLRRENGVNWTLLEGEALRSASPGLSTDYTLGAFLPDGGHCANPGGYVAALAAHATRQGVVFHAATLGRVRARAGMWILDCGARQIACDQVVVAAGLNSGRLARRFGDRIPLVAERGYHVQTTTPMPTFGVPVMPGDLKIGVTPMQGGLRAAGQVEFAPRWRRPSRARAEIVRACLKIAVPDVGDASVTSWMGSRPSTPDCLPAIGPSRRAPGVFYATGHGHLGLVSAPLTAELIADMIDGRPPGIDVQPYDPGRFKRLLV</sequence>
<protein>
    <submittedName>
        <fullName evidence="3">FAD dependent oxidoreductase</fullName>
    </submittedName>
</protein>
<dbReference type="SUPFAM" id="SSF54373">
    <property type="entry name" value="FAD-linked reductases, C-terminal domain"/>
    <property type="match status" value="1"/>
</dbReference>
<dbReference type="RefSeq" id="WP_048848921.1">
    <property type="nucleotide sequence ID" value="NZ_BALE01000019.1"/>
</dbReference>
<feature type="domain" description="FAD dependent oxidoreductase" evidence="2">
    <location>
        <begin position="5"/>
        <end position="396"/>
    </location>
</feature>
<dbReference type="Gene3D" id="3.50.50.60">
    <property type="entry name" value="FAD/NAD(P)-binding domain"/>
    <property type="match status" value="2"/>
</dbReference>
<evidence type="ECO:0000313" key="3">
    <source>
        <dbReference type="EMBL" id="GAN54383.1"/>
    </source>
</evidence>
<evidence type="ECO:0000256" key="1">
    <source>
        <dbReference type="ARBA" id="ARBA00023002"/>
    </source>
</evidence>
<dbReference type="Gene3D" id="3.30.9.10">
    <property type="entry name" value="D-Amino Acid Oxidase, subunit A, domain 2"/>
    <property type="match status" value="1"/>
</dbReference>
<dbReference type="EMBL" id="BALE01000019">
    <property type="protein sequence ID" value="GAN54383.1"/>
    <property type="molecule type" value="Genomic_DNA"/>
</dbReference>
<dbReference type="SUPFAM" id="SSF51905">
    <property type="entry name" value="FAD/NAD(P)-binding domain"/>
    <property type="match status" value="1"/>
</dbReference>
<dbReference type="Pfam" id="PF01266">
    <property type="entry name" value="DAO"/>
    <property type="match status" value="1"/>
</dbReference>
<dbReference type="GO" id="GO:0016491">
    <property type="term" value="F:oxidoreductase activity"/>
    <property type="evidence" value="ECO:0007669"/>
    <property type="project" value="UniProtKB-KW"/>
</dbReference>
<dbReference type="PANTHER" id="PTHR13847:SF289">
    <property type="entry name" value="GLYCINE OXIDASE"/>
    <property type="match status" value="1"/>
</dbReference>
<gene>
    <name evidence="3" type="ORF">Tasa_019_068</name>
</gene>
<reference evidence="3 4" key="1">
    <citation type="submission" date="2012-10" db="EMBL/GenBank/DDBJ databases">
        <title>Genome sequencing of Tanticharoenia sakaeratensis NBRC 103193.</title>
        <authorList>
            <person name="Azuma Y."/>
            <person name="Hadano H."/>
            <person name="Hirakawa H."/>
            <person name="Matsushita K."/>
        </authorList>
    </citation>
    <scope>NUCLEOTIDE SEQUENCE [LARGE SCALE GENOMIC DNA]</scope>
    <source>
        <strain evidence="3 4">NBRC 103193</strain>
    </source>
</reference>
<name>A0A0D6MM73_9PROT</name>
<comment type="caution">
    <text evidence="3">The sequence shown here is derived from an EMBL/GenBank/DDBJ whole genome shotgun (WGS) entry which is preliminary data.</text>
</comment>
<organism evidence="3 4">
    <name type="scientific">Tanticharoenia sakaeratensis NBRC 103193</name>
    <dbReference type="NCBI Taxonomy" id="1231623"/>
    <lineage>
        <taxon>Bacteria</taxon>
        <taxon>Pseudomonadati</taxon>
        <taxon>Pseudomonadota</taxon>
        <taxon>Alphaproteobacteria</taxon>
        <taxon>Acetobacterales</taxon>
        <taxon>Acetobacteraceae</taxon>
        <taxon>Tanticharoenia</taxon>
    </lineage>
</organism>
<evidence type="ECO:0000313" key="4">
    <source>
        <dbReference type="Proteomes" id="UP000032679"/>
    </source>
</evidence>
<dbReference type="GO" id="GO:0005737">
    <property type="term" value="C:cytoplasm"/>
    <property type="evidence" value="ECO:0007669"/>
    <property type="project" value="TreeGrafter"/>
</dbReference>
<accession>A0A0D6MM73</accession>
<keyword evidence="4" id="KW-1185">Reference proteome</keyword>
<dbReference type="InterPro" id="IPR036188">
    <property type="entry name" value="FAD/NAD-bd_sf"/>
</dbReference>
<dbReference type="OrthoDB" id="9805337at2"/>
<dbReference type="AlphaFoldDB" id="A0A0D6MM73"/>
<keyword evidence="1" id="KW-0560">Oxidoreductase</keyword>
<dbReference type="STRING" id="1231623.Tasa_019_068"/>
<proteinExistence type="predicted"/>
<dbReference type="InterPro" id="IPR006076">
    <property type="entry name" value="FAD-dep_OxRdtase"/>
</dbReference>
<evidence type="ECO:0000259" key="2">
    <source>
        <dbReference type="Pfam" id="PF01266"/>
    </source>
</evidence>
<dbReference type="PANTHER" id="PTHR13847">
    <property type="entry name" value="SARCOSINE DEHYDROGENASE-RELATED"/>
    <property type="match status" value="1"/>
</dbReference>